<proteinExistence type="predicted"/>
<keyword evidence="9" id="KW-1185">Reference proteome</keyword>
<evidence type="ECO:0000256" key="6">
    <source>
        <dbReference type="ARBA" id="ARBA00023160"/>
    </source>
</evidence>
<evidence type="ECO:0000256" key="1">
    <source>
        <dbReference type="ARBA" id="ARBA00005189"/>
    </source>
</evidence>
<comment type="pathway">
    <text evidence="1">Lipid metabolism.</text>
</comment>
<evidence type="ECO:0000256" key="5">
    <source>
        <dbReference type="ARBA" id="ARBA00023098"/>
    </source>
</evidence>
<protein>
    <submittedName>
        <fullName evidence="8">Uncharacterized protein</fullName>
    </submittedName>
</protein>
<keyword evidence="3" id="KW-0276">Fatty acid metabolism</keyword>
<dbReference type="PANTHER" id="PTHR43159">
    <property type="entry name" value="ENOYL-[ACYL-CARRIER-PROTEIN] REDUCTASE"/>
    <property type="match status" value="1"/>
</dbReference>
<dbReference type="InterPro" id="IPR014358">
    <property type="entry name" value="Enoyl-ACP_Rdtase_NADH"/>
</dbReference>
<feature type="region of interest" description="Disordered" evidence="7">
    <location>
        <begin position="148"/>
        <end position="212"/>
    </location>
</feature>
<organism evidence="8 9">
    <name type="scientific">Zingiber officinale</name>
    <name type="common">Ginger</name>
    <name type="synonym">Amomum zingiber</name>
    <dbReference type="NCBI Taxonomy" id="94328"/>
    <lineage>
        <taxon>Eukaryota</taxon>
        <taxon>Viridiplantae</taxon>
        <taxon>Streptophyta</taxon>
        <taxon>Embryophyta</taxon>
        <taxon>Tracheophyta</taxon>
        <taxon>Spermatophyta</taxon>
        <taxon>Magnoliopsida</taxon>
        <taxon>Liliopsida</taxon>
        <taxon>Zingiberales</taxon>
        <taxon>Zingiberaceae</taxon>
        <taxon>Zingiber</taxon>
    </lineage>
</organism>
<keyword evidence="4" id="KW-0560">Oxidoreductase</keyword>
<dbReference type="AlphaFoldDB" id="A0A8J5C988"/>
<comment type="caution">
    <text evidence="8">The sequence shown here is derived from an EMBL/GenBank/DDBJ whole genome shotgun (WGS) entry which is preliminary data.</text>
</comment>
<dbReference type="InterPro" id="IPR036291">
    <property type="entry name" value="NAD(P)-bd_dom_sf"/>
</dbReference>
<dbReference type="EMBL" id="JACMSC010000022">
    <property type="protein sequence ID" value="KAG6468722.1"/>
    <property type="molecule type" value="Genomic_DNA"/>
</dbReference>
<dbReference type="SUPFAM" id="SSF51735">
    <property type="entry name" value="NAD(P)-binding Rossmann-fold domains"/>
    <property type="match status" value="1"/>
</dbReference>
<evidence type="ECO:0000256" key="4">
    <source>
        <dbReference type="ARBA" id="ARBA00023002"/>
    </source>
</evidence>
<evidence type="ECO:0000256" key="7">
    <source>
        <dbReference type="SAM" id="MobiDB-lite"/>
    </source>
</evidence>
<evidence type="ECO:0000256" key="2">
    <source>
        <dbReference type="ARBA" id="ARBA00022516"/>
    </source>
</evidence>
<accession>A0A8J5C988</accession>
<dbReference type="GO" id="GO:0006633">
    <property type="term" value="P:fatty acid biosynthetic process"/>
    <property type="evidence" value="ECO:0007669"/>
    <property type="project" value="UniProtKB-KW"/>
</dbReference>
<sequence>MRRGGELSLSDGWENGAGKAEGPVTIWVVLVCIWTCDPNPSFAFGATDPNDDDFSDTVRHLFGASVVITGHNFQQTHNNEMAEAVTKDFGRIDIFVHSLANGPEVTKPLLETSRRGYEGGMSSAKVALESDTKVLAFELHLLATKHQVELTDHSSKPNLPLKANSPLKAKLTNHPSKADPPLKAKLTGHPSKADTTSTVDPPVFLAKQSKVG</sequence>
<keyword evidence="6" id="KW-0275">Fatty acid biosynthesis</keyword>
<name>A0A8J5C988_ZINOF</name>
<keyword evidence="2" id="KW-0444">Lipid biosynthesis</keyword>
<evidence type="ECO:0000313" key="9">
    <source>
        <dbReference type="Proteomes" id="UP000734854"/>
    </source>
</evidence>
<evidence type="ECO:0000256" key="3">
    <source>
        <dbReference type="ARBA" id="ARBA00022832"/>
    </source>
</evidence>
<dbReference type="Proteomes" id="UP000734854">
    <property type="component" value="Unassembled WGS sequence"/>
</dbReference>
<reference evidence="8 9" key="1">
    <citation type="submission" date="2020-08" db="EMBL/GenBank/DDBJ databases">
        <title>Plant Genome Project.</title>
        <authorList>
            <person name="Zhang R.-G."/>
        </authorList>
    </citation>
    <scope>NUCLEOTIDE SEQUENCE [LARGE SCALE GENOMIC DNA]</scope>
    <source>
        <tissue evidence="8">Rhizome</tissue>
    </source>
</reference>
<evidence type="ECO:0000313" key="8">
    <source>
        <dbReference type="EMBL" id="KAG6468722.1"/>
    </source>
</evidence>
<gene>
    <name evidence="8" type="ORF">ZIOFF_073415</name>
</gene>
<keyword evidence="5" id="KW-0443">Lipid metabolism</keyword>
<dbReference type="Gene3D" id="3.40.50.720">
    <property type="entry name" value="NAD(P)-binding Rossmann-like Domain"/>
    <property type="match status" value="1"/>
</dbReference>
<dbReference type="PANTHER" id="PTHR43159:SF2">
    <property type="entry name" value="ENOYL-[ACYL-CARRIER-PROTEIN] REDUCTASE [NADH], CHLOROPLASTIC"/>
    <property type="match status" value="1"/>
</dbReference>
<dbReference type="GO" id="GO:0004318">
    <property type="term" value="F:enoyl-[acyl-carrier-protein] reductase (NADH) activity"/>
    <property type="evidence" value="ECO:0007669"/>
    <property type="project" value="InterPro"/>
</dbReference>